<feature type="signal peptide" evidence="2">
    <location>
        <begin position="1"/>
        <end position="20"/>
    </location>
</feature>
<evidence type="ECO:0000313" key="3">
    <source>
        <dbReference type="EMBL" id="EFJ34964.1"/>
    </source>
</evidence>
<feature type="chain" id="PRO_5003121401" description="Transmembrane 9 superfamily member" evidence="2">
    <location>
        <begin position="21"/>
        <end position="196"/>
    </location>
</feature>
<dbReference type="AlphaFoldDB" id="D8R0F8"/>
<dbReference type="FunCoup" id="D8R0F8">
    <property type="interactions" value="1980"/>
</dbReference>
<evidence type="ECO:0000256" key="1">
    <source>
        <dbReference type="SAM" id="Phobius"/>
    </source>
</evidence>
<dbReference type="OMA" id="GQRTHWH"/>
<dbReference type="EMBL" id="GL377569">
    <property type="protein sequence ID" value="EFJ34964.1"/>
    <property type="molecule type" value="Genomic_DNA"/>
</dbReference>
<evidence type="ECO:0000256" key="2">
    <source>
        <dbReference type="SAM" id="SignalP"/>
    </source>
</evidence>
<proteinExistence type="predicted"/>
<dbReference type="KEGG" id="smo:SELMODRAFT_81108"/>
<keyword evidence="1" id="KW-0812">Transmembrane</keyword>
<feature type="transmembrane region" description="Helical" evidence="1">
    <location>
        <begin position="168"/>
        <end position="187"/>
    </location>
</feature>
<dbReference type="HOGENOM" id="CLU_106469_0_0_1"/>
<dbReference type="PANTHER" id="PTHR36768:SF1">
    <property type="entry name" value="ATP-DEPENDENT HELICASE_DEOXYRIBONUCLEASE SUBUNIT B"/>
    <property type="match status" value="1"/>
</dbReference>
<sequence length="196" mass="22348">MGSPALFLLLVIAAIGACDGYFLGEYVPLARRGQYHNMRTPWHDYLGRHCPRFGINREVVVPIPKPVGYSGADPYKISLQFGHERITTPWLFIVGRQSSKMPMIDVTLRYTGGDLEGVSAKVVEMPEDYVAEHEGTFKEFWDPSQWPKHVLVRYNWYAYSEIDVATGFYILFGSAFLLTLVMSIYILQSSKDKLSR</sequence>
<evidence type="ECO:0000313" key="4">
    <source>
        <dbReference type="Proteomes" id="UP000001514"/>
    </source>
</evidence>
<keyword evidence="1" id="KW-1133">Transmembrane helix</keyword>
<keyword evidence="4" id="KW-1185">Reference proteome</keyword>
<dbReference type="Proteomes" id="UP000001514">
    <property type="component" value="Unassembled WGS sequence"/>
</dbReference>
<keyword evidence="1" id="KW-0472">Membrane</keyword>
<dbReference type="PANTHER" id="PTHR36768">
    <property type="entry name" value="ATP-DEPENDENT HELICASE/DEOXYRIBONUCLEASE SUBUNIT B"/>
    <property type="match status" value="1"/>
</dbReference>
<dbReference type="STRING" id="88036.D8R0F8"/>
<keyword evidence="2" id="KW-0732">Signal</keyword>
<name>D8R0F8_SELML</name>
<gene>
    <name evidence="3" type="ORF">SELMODRAFT_81108</name>
</gene>
<accession>D8R0F8</accession>
<reference evidence="3 4" key="1">
    <citation type="journal article" date="2011" name="Science">
        <title>The Selaginella genome identifies genetic changes associated with the evolution of vascular plants.</title>
        <authorList>
            <person name="Banks J.A."/>
            <person name="Nishiyama T."/>
            <person name="Hasebe M."/>
            <person name="Bowman J.L."/>
            <person name="Gribskov M."/>
            <person name="dePamphilis C."/>
            <person name="Albert V.A."/>
            <person name="Aono N."/>
            <person name="Aoyama T."/>
            <person name="Ambrose B.A."/>
            <person name="Ashton N.W."/>
            <person name="Axtell M.J."/>
            <person name="Barker E."/>
            <person name="Barker M.S."/>
            <person name="Bennetzen J.L."/>
            <person name="Bonawitz N.D."/>
            <person name="Chapple C."/>
            <person name="Cheng C."/>
            <person name="Correa L.G."/>
            <person name="Dacre M."/>
            <person name="DeBarry J."/>
            <person name="Dreyer I."/>
            <person name="Elias M."/>
            <person name="Engstrom E.M."/>
            <person name="Estelle M."/>
            <person name="Feng L."/>
            <person name="Finet C."/>
            <person name="Floyd S.K."/>
            <person name="Frommer W.B."/>
            <person name="Fujita T."/>
            <person name="Gramzow L."/>
            <person name="Gutensohn M."/>
            <person name="Harholt J."/>
            <person name="Hattori M."/>
            <person name="Heyl A."/>
            <person name="Hirai T."/>
            <person name="Hiwatashi Y."/>
            <person name="Ishikawa M."/>
            <person name="Iwata M."/>
            <person name="Karol K.G."/>
            <person name="Koehler B."/>
            <person name="Kolukisaoglu U."/>
            <person name="Kubo M."/>
            <person name="Kurata T."/>
            <person name="Lalonde S."/>
            <person name="Li K."/>
            <person name="Li Y."/>
            <person name="Litt A."/>
            <person name="Lyons E."/>
            <person name="Manning G."/>
            <person name="Maruyama T."/>
            <person name="Michael T.P."/>
            <person name="Mikami K."/>
            <person name="Miyazaki S."/>
            <person name="Morinaga S."/>
            <person name="Murata T."/>
            <person name="Mueller-Roeber B."/>
            <person name="Nelson D.R."/>
            <person name="Obara M."/>
            <person name="Oguri Y."/>
            <person name="Olmstead R.G."/>
            <person name="Onodera N."/>
            <person name="Petersen B.L."/>
            <person name="Pils B."/>
            <person name="Prigge M."/>
            <person name="Rensing S.A."/>
            <person name="Riano-Pachon D.M."/>
            <person name="Roberts A.W."/>
            <person name="Sato Y."/>
            <person name="Scheller H.V."/>
            <person name="Schulz B."/>
            <person name="Schulz C."/>
            <person name="Shakirov E.V."/>
            <person name="Shibagaki N."/>
            <person name="Shinohara N."/>
            <person name="Shippen D.E."/>
            <person name="Soerensen I."/>
            <person name="Sotooka R."/>
            <person name="Sugimoto N."/>
            <person name="Sugita M."/>
            <person name="Sumikawa N."/>
            <person name="Tanurdzic M."/>
            <person name="Theissen G."/>
            <person name="Ulvskov P."/>
            <person name="Wakazuki S."/>
            <person name="Weng J.K."/>
            <person name="Willats W.W."/>
            <person name="Wipf D."/>
            <person name="Wolf P.G."/>
            <person name="Yang L."/>
            <person name="Zimmer A.D."/>
            <person name="Zhu Q."/>
            <person name="Mitros T."/>
            <person name="Hellsten U."/>
            <person name="Loque D."/>
            <person name="Otillar R."/>
            <person name="Salamov A."/>
            <person name="Schmutz J."/>
            <person name="Shapiro H."/>
            <person name="Lindquist E."/>
            <person name="Lucas S."/>
            <person name="Rokhsar D."/>
            <person name="Grigoriev I.V."/>
        </authorList>
    </citation>
    <scope>NUCLEOTIDE SEQUENCE [LARGE SCALE GENOMIC DNA]</scope>
</reference>
<dbReference type="Gramene" id="EFJ34964">
    <property type="protein sequence ID" value="EFJ34964"/>
    <property type="gene ID" value="SELMODRAFT_81108"/>
</dbReference>
<dbReference type="InParanoid" id="D8R0F8"/>
<evidence type="ECO:0008006" key="5">
    <source>
        <dbReference type="Google" id="ProtNLM"/>
    </source>
</evidence>
<organism evidence="4">
    <name type="scientific">Selaginella moellendorffii</name>
    <name type="common">Spikemoss</name>
    <dbReference type="NCBI Taxonomy" id="88036"/>
    <lineage>
        <taxon>Eukaryota</taxon>
        <taxon>Viridiplantae</taxon>
        <taxon>Streptophyta</taxon>
        <taxon>Embryophyta</taxon>
        <taxon>Tracheophyta</taxon>
        <taxon>Lycopodiopsida</taxon>
        <taxon>Selaginellales</taxon>
        <taxon>Selaginellaceae</taxon>
        <taxon>Selaginella</taxon>
    </lineage>
</organism>
<protein>
    <recommendedName>
        <fullName evidence="5">Transmembrane 9 superfamily member</fullName>
    </recommendedName>
</protein>
<dbReference type="eggNOG" id="ENOG502QUIF">
    <property type="taxonomic scope" value="Eukaryota"/>
</dbReference>